<keyword evidence="3" id="KW-0378">Hydrolase</keyword>
<keyword evidence="1" id="KW-0732">Signal</keyword>
<protein>
    <submittedName>
        <fullName evidence="3">Alpha/beta fold hydrolase</fullName>
    </submittedName>
</protein>
<dbReference type="EMBL" id="CP126969">
    <property type="protein sequence ID" value="WIM67790.1"/>
    <property type="molecule type" value="Genomic_DNA"/>
</dbReference>
<organism evidence="3 4">
    <name type="scientific">Corynebacterium breve</name>
    <dbReference type="NCBI Taxonomy" id="3049799"/>
    <lineage>
        <taxon>Bacteria</taxon>
        <taxon>Bacillati</taxon>
        <taxon>Actinomycetota</taxon>
        <taxon>Actinomycetes</taxon>
        <taxon>Mycobacteriales</taxon>
        <taxon>Corynebacteriaceae</taxon>
        <taxon>Corynebacterium</taxon>
    </lineage>
</organism>
<feature type="chain" id="PRO_5046998870" evidence="1">
    <location>
        <begin position="25"/>
        <end position="324"/>
    </location>
</feature>
<sequence>MRRRTIAVIGLVLAALVCDRLAIALTADPDVGHFLTSEGHSNYVHAYEAALAEGPAPELTTDIPTTFGTAHVHGWNLNATSAPIVLVPGRASGAPMWNELIPALPHDRPIYALDAIGDAGLSTQSVPLTSMEDQATWLADVIRGLDIRQAHVVGHSFGGATATALAQHHPELVETLTLLEPAFVFAYPPASVFFWGSVIVLPLPQTWIDRGLAEIGGTTIDDVRRRTPISEMIDAGAQHYSAALPTPTPLSDDALHKLDMPVYVGVADTKSLAGGEKAVQRASSLLPQPTVKLWENTTHSLPFQVAYPIGAELQIFWAEAELST</sequence>
<dbReference type="SUPFAM" id="SSF53474">
    <property type="entry name" value="alpha/beta-Hydrolases"/>
    <property type="match status" value="1"/>
</dbReference>
<dbReference type="Pfam" id="PF00561">
    <property type="entry name" value="Abhydrolase_1"/>
    <property type="match status" value="1"/>
</dbReference>
<dbReference type="GO" id="GO:0016787">
    <property type="term" value="F:hydrolase activity"/>
    <property type="evidence" value="ECO:0007669"/>
    <property type="project" value="UniProtKB-KW"/>
</dbReference>
<dbReference type="Gene3D" id="3.40.50.1820">
    <property type="entry name" value="alpha/beta hydrolase"/>
    <property type="match status" value="1"/>
</dbReference>
<dbReference type="InterPro" id="IPR029058">
    <property type="entry name" value="AB_hydrolase_fold"/>
</dbReference>
<reference evidence="3 4" key="1">
    <citation type="submission" date="2023-05" db="EMBL/GenBank/DDBJ databases">
        <title>Corynebacterium suedekumii sp. nov. and Corynebacterium breve sp. nov. isolated from raw cow's milk.</title>
        <authorList>
            <person name="Baer M.K."/>
            <person name="Mehl L."/>
            <person name="Hellmuth R."/>
            <person name="Marke G."/>
            <person name="Lipski A."/>
        </authorList>
    </citation>
    <scope>NUCLEOTIDE SEQUENCE [LARGE SCALE GENOMIC DNA]</scope>
    <source>
        <strain evidence="3 4">R4</strain>
    </source>
</reference>
<accession>A0ABY8VJN4</accession>
<dbReference type="InterPro" id="IPR050266">
    <property type="entry name" value="AB_hydrolase_sf"/>
</dbReference>
<gene>
    <name evidence="3" type="ORF">QP027_12080</name>
</gene>
<dbReference type="InterPro" id="IPR000073">
    <property type="entry name" value="AB_hydrolase_1"/>
</dbReference>
<dbReference type="Proteomes" id="UP001225598">
    <property type="component" value="Chromosome"/>
</dbReference>
<dbReference type="PANTHER" id="PTHR43798:SF5">
    <property type="entry name" value="MONOACYLGLYCEROL LIPASE ABHD6"/>
    <property type="match status" value="1"/>
</dbReference>
<feature type="domain" description="AB hydrolase-1" evidence="2">
    <location>
        <begin position="83"/>
        <end position="189"/>
    </location>
</feature>
<dbReference type="RefSeq" id="WP_284825115.1">
    <property type="nucleotide sequence ID" value="NZ_CP126969.1"/>
</dbReference>
<evidence type="ECO:0000313" key="4">
    <source>
        <dbReference type="Proteomes" id="UP001225598"/>
    </source>
</evidence>
<evidence type="ECO:0000259" key="2">
    <source>
        <dbReference type="Pfam" id="PF00561"/>
    </source>
</evidence>
<evidence type="ECO:0000256" key="1">
    <source>
        <dbReference type="SAM" id="SignalP"/>
    </source>
</evidence>
<dbReference type="PANTHER" id="PTHR43798">
    <property type="entry name" value="MONOACYLGLYCEROL LIPASE"/>
    <property type="match status" value="1"/>
</dbReference>
<feature type="signal peptide" evidence="1">
    <location>
        <begin position="1"/>
        <end position="24"/>
    </location>
</feature>
<proteinExistence type="predicted"/>
<evidence type="ECO:0000313" key="3">
    <source>
        <dbReference type="EMBL" id="WIM67790.1"/>
    </source>
</evidence>
<name>A0ABY8VJN4_9CORY</name>
<keyword evidence="4" id="KW-1185">Reference proteome</keyword>